<dbReference type="AlphaFoldDB" id="A0A1G4J1I8"/>
<organism evidence="2 3">
    <name type="scientific">Lachancea meyersii CBS 8951</name>
    <dbReference type="NCBI Taxonomy" id="1266667"/>
    <lineage>
        <taxon>Eukaryota</taxon>
        <taxon>Fungi</taxon>
        <taxon>Dikarya</taxon>
        <taxon>Ascomycota</taxon>
        <taxon>Saccharomycotina</taxon>
        <taxon>Saccharomycetes</taxon>
        <taxon>Saccharomycetales</taxon>
        <taxon>Saccharomycetaceae</taxon>
        <taxon>Lachancea</taxon>
    </lineage>
</organism>
<dbReference type="InterPro" id="IPR022024">
    <property type="entry name" value="DUF3602"/>
</dbReference>
<protein>
    <submittedName>
        <fullName evidence="2">LAME_0C04324g1_1</fullName>
    </submittedName>
</protein>
<feature type="region of interest" description="Disordered" evidence="1">
    <location>
        <begin position="11"/>
        <end position="54"/>
    </location>
</feature>
<gene>
    <name evidence="2" type="ORF">LAME_0C04324G</name>
</gene>
<dbReference type="InterPro" id="IPR053203">
    <property type="entry name" value="Cisplatin_resist-associated"/>
</dbReference>
<dbReference type="Pfam" id="PF12223">
    <property type="entry name" value="DUF3602"/>
    <property type="match status" value="2"/>
</dbReference>
<proteinExistence type="predicted"/>
<feature type="compositionally biased region" description="Low complexity" evidence="1">
    <location>
        <begin position="18"/>
        <end position="30"/>
    </location>
</feature>
<dbReference type="PANTHER" id="PTHR34693">
    <property type="entry name" value="PROTEIN PAR32"/>
    <property type="match status" value="1"/>
</dbReference>
<name>A0A1G4J1I8_9SACH</name>
<dbReference type="OrthoDB" id="3063476at2759"/>
<keyword evidence="3" id="KW-1185">Reference proteome</keyword>
<accession>A0A1G4J1I8</accession>
<dbReference type="PANTHER" id="PTHR34693:SF1">
    <property type="entry name" value="PROTEIN PAR32"/>
    <property type="match status" value="1"/>
</dbReference>
<feature type="compositionally biased region" description="Basic residues" evidence="1">
    <location>
        <begin position="139"/>
        <end position="151"/>
    </location>
</feature>
<sequence length="165" mass="17521">MVEGFNVYTGRGGAGNIVSSSEKPSPKVVPQGSQTPNLLQPVFSTGRGGAGNMRKNVDQKLTRKAQDVDDFIPPADGDINPVNLDLNVQSAKSHDSHAARSYHSANTPLRPKGSRQETPQSISIGRGGAGNILSPTNSRKSKTGTKAHKNGSKSGLWANVKRFFK</sequence>
<reference evidence="3" key="1">
    <citation type="submission" date="2016-03" db="EMBL/GenBank/DDBJ databases">
        <authorList>
            <person name="Devillers Hugo."/>
        </authorList>
    </citation>
    <scope>NUCLEOTIDE SEQUENCE [LARGE SCALE GENOMIC DNA]</scope>
</reference>
<evidence type="ECO:0000256" key="1">
    <source>
        <dbReference type="SAM" id="MobiDB-lite"/>
    </source>
</evidence>
<feature type="region of interest" description="Disordered" evidence="1">
    <location>
        <begin position="87"/>
        <end position="155"/>
    </location>
</feature>
<evidence type="ECO:0000313" key="2">
    <source>
        <dbReference type="EMBL" id="SCU83199.1"/>
    </source>
</evidence>
<evidence type="ECO:0000313" key="3">
    <source>
        <dbReference type="Proteomes" id="UP000191144"/>
    </source>
</evidence>
<dbReference type="Proteomes" id="UP000191144">
    <property type="component" value="Chromosome C"/>
</dbReference>
<dbReference type="EMBL" id="LT598479">
    <property type="protein sequence ID" value="SCU83199.1"/>
    <property type="molecule type" value="Genomic_DNA"/>
</dbReference>